<evidence type="ECO:0000256" key="5">
    <source>
        <dbReference type="ARBA" id="ARBA00010810"/>
    </source>
</evidence>
<feature type="transmembrane region" description="Helical" evidence="17">
    <location>
        <begin position="166"/>
        <end position="184"/>
    </location>
</feature>
<evidence type="ECO:0000256" key="3">
    <source>
        <dbReference type="ARBA" id="ARBA00004651"/>
    </source>
</evidence>
<feature type="transmembrane region" description="Helical" evidence="17">
    <location>
        <begin position="204"/>
        <end position="230"/>
    </location>
</feature>
<evidence type="ECO:0000256" key="13">
    <source>
        <dbReference type="ARBA" id="ARBA00023136"/>
    </source>
</evidence>
<evidence type="ECO:0000256" key="11">
    <source>
        <dbReference type="ARBA" id="ARBA00022842"/>
    </source>
</evidence>
<sequence>MILRQHMRTVLLVAVIFAIGFSIRMLNAGYDDPLYNDDEGLQYFQESDSYYNYRLTENLALHGIMGDAVIGGKVWDLHSYYPPGVPLDYPPLLPLVALTLHVILGVIAPVSLRSICLILPALMAPLAGVICFFTVKRFKGDIPAFMGALLLVSAPFYLIKTVYGFYDTDMLILTVSLTVFFLFIEADASERNRVLLSATGGFALFLFSITWSGWQVMFYVTLVTFIILALTSRSGRPLRDVLETFLPAFMALFILLILFNHLELIKMIMTPFHLQDLIYKSHWYPWPDSYTSVAELQPASMDRVLRYVSPVLLLMGASGIPAAHMICRRTGSSRLPVTFLSVWTLAGALTLIEGVRFIMMLIAPLAVSAGIFVGAVLEYSAESRFRWIRGVSFILIVLTVSAQLVVSAGMVTALKPGYNDYFEESAQWIAENTPRDTVIVTDWSYGHFYASEADRPVLYDGRLAYIETLPARSVWYASSMDPEIPTTARDYWINLALSSGNRTLSLNILRMLANSGDDAYILLKNQTGSRMAAYRIMNEILGLDRRAAMDVLMNRYGFSGPDALQILARTHPDDSRKIVVVVPQQMITMIASEGSGDMPAGTYSVIRFKDGVIEEKIINSSGNITVLETPYGSYWMNRKYRNSLLLKLILGVKDEDFSLIYRNRQIKVYLIKS</sequence>
<feature type="transmembrane region" description="Helical" evidence="17">
    <location>
        <begin position="142"/>
        <end position="159"/>
    </location>
</feature>
<comment type="catalytic activity">
    <reaction evidence="16">
        <text>an archaeal dolichyl phosphooligosaccharide + [protein]-L-asparagine = an archaeal dolichyl phosphate + a glycoprotein with the oligosaccharide chain attached by N-beta-D-glycosyl linkage to a protein L-asparagine.</text>
        <dbReference type="EC" id="2.4.99.21"/>
    </reaction>
</comment>
<keyword evidence="9 17" id="KW-0812">Transmembrane</keyword>
<feature type="transmembrane region" description="Helical" evidence="17">
    <location>
        <begin position="117"/>
        <end position="136"/>
    </location>
</feature>
<organism evidence="19 20">
    <name type="scientific">Methanothermobacter thermautotrophicus</name>
    <name type="common">Methanobacterium thermoformicicum</name>
    <dbReference type="NCBI Taxonomy" id="145262"/>
    <lineage>
        <taxon>Archaea</taxon>
        <taxon>Methanobacteriati</taxon>
        <taxon>Methanobacteriota</taxon>
        <taxon>Methanomada group</taxon>
        <taxon>Methanobacteria</taxon>
        <taxon>Methanobacteriales</taxon>
        <taxon>Methanobacteriaceae</taxon>
        <taxon>Methanothermobacter</taxon>
    </lineage>
</organism>
<evidence type="ECO:0000256" key="14">
    <source>
        <dbReference type="ARBA" id="ARBA00023211"/>
    </source>
</evidence>
<accession>A0A842YJY0</accession>
<dbReference type="EMBL" id="QKOF01000001">
    <property type="protein sequence ID" value="MBE2899227.1"/>
    <property type="molecule type" value="Genomic_DNA"/>
</dbReference>
<keyword evidence="7" id="KW-0328">Glycosyltransferase</keyword>
<evidence type="ECO:0000256" key="7">
    <source>
        <dbReference type="ARBA" id="ARBA00022676"/>
    </source>
</evidence>
<feature type="transmembrane region" description="Helical" evidence="17">
    <location>
        <begin position="335"/>
        <end position="352"/>
    </location>
</feature>
<comment type="caution">
    <text evidence="19">The sequence shown here is derived from an EMBL/GenBank/DDBJ whole genome shotgun (WGS) entry which is preliminary data.</text>
</comment>
<dbReference type="Pfam" id="PF02516">
    <property type="entry name" value="STT3"/>
    <property type="match status" value="1"/>
</dbReference>
<evidence type="ECO:0000256" key="8">
    <source>
        <dbReference type="ARBA" id="ARBA00022679"/>
    </source>
</evidence>
<evidence type="ECO:0000256" key="16">
    <source>
        <dbReference type="ARBA" id="ARBA00034066"/>
    </source>
</evidence>
<dbReference type="GO" id="GO:0004576">
    <property type="term" value="F:oligosaccharyl transferase activity"/>
    <property type="evidence" value="ECO:0007669"/>
    <property type="project" value="InterPro"/>
</dbReference>
<dbReference type="GO" id="GO:0005886">
    <property type="term" value="C:plasma membrane"/>
    <property type="evidence" value="ECO:0007669"/>
    <property type="project" value="UniProtKB-SubCell"/>
</dbReference>
<evidence type="ECO:0000256" key="1">
    <source>
        <dbReference type="ARBA" id="ARBA00001936"/>
    </source>
</evidence>
<name>A0A842YJY0_METTF</name>
<comment type="similarity">
    <text evidence="5">Belongs to the STT3 family.</text>
</comment>
<feature type="transmembrane region" description="Helical" evidence="17">
    <location>
        <begin position="304"/>
        <end position="323"/>
    </location>
</feature>
<reference evidence="19" key="1">
    <citation type="submission" date="2018-06" db="EMBL/GenBank/DDBJ databases">
        <title>Draft genome sequence of Methanothermobacter thermautotrophicus Strain WHS, a thermophilic, hydrogenotrophic methanogen isolated from Washburn Hot Springs in Yellowstone National Park, USA.</title>
        <authorList>
            <person name="Mckay L.J."/>
            <person name="Klingelsmith K."/>
            <person name="Inskeep W.P."/>
            <person name="Fields M.W."/>
        </authorList>
    </citation>
    <scope>NUCLEOTIDE SEQUENCE</scope>
    <source>
        <strain evidence="19">WHS</strain>
    </source>
</reference>
<evidence type="ECO:0000256" key="2">
    <source>
        <dbReference type="ARBA" id="ARBA00001946"/>
    </source>
</evidence>
<evidence type="ECO:0000256" key="15">
    <source>
        <dbReference type="ARBA" id="ARBA00030679"/>
    </source>
</evidence>
<keyword evidence="10" id="KW-0479">Metal-binding</keyword>
<evidence type="ECO:0000256" key="17">
    <source>
        <dbReference type="SAM" id="Phobius"/>
    </source>
</evidence>
<evidence type="ECO:0000259" key="18">
    <source>
        <dbReference type="Pfam" id="PF02516"/>
    </source>
</evidence>
<comment type="pathway">
    <text evidence="4">Protein modification; protein glycosylation.</text>
</comment>
<dbReference type="OrthoDB" id="82393at2157"/>
<evidence type="ECO:0000256" key="10">
    <source>
        <dbReference type="ARBA" id="ARBA00022723"/>
    </source>
</evidence>
<evidence type="ECO:0000256" key="4">
    <source>
        <dbReference type="ARBA" id="ARBA00004922"/>
    </source>
</evidence>
<keyword evidence="12 17" id="KW-1133">Transmembrane helix</keyword>
<evidence type="ECO:0000256" key="6">
    <source>
        <dbReference type="ARBA" id="ARBA00012602"/>
    </source>
</evidence>
<comment type="subcellular location">
    <subcellularLocation>
        <location evidence="3">Cell membrane</location>
        <topology evidence="3">Multi-pass membrane protein</topology>
    </subcellularLocation>
</comment>
<dbReference type="GO" id="GO:0046872">
    <property type="term" value="F:metal ion binding"/>
    <property type="evidence" value="ECO:0007669"/>
    <property type="project" value="UniProtKB-KW"/>
</dbReference>
<keyword evidence="8" id="KW-0808">Transferase</keyword>
<keyword evidence="14" id="KW-0464">Manganese</keyword>
<feature type="transmembrane region" description="Helical" evidence="17">
    <location>
        <begin position="391"/>
        <end position="414"/>
    </location>
</feature>
<feature type="transmembrane region" description="Helical" evidence="17">
    <location>
        <begin position="242"/>
        <end position="262"/>
    </location>
</feature>
<gene>
    <name evidence="19" type="ORF">DNK57_00040</name>
</gene>
<feature type="domain" description="Oligosaccharyl transferase STT3 N-terminal" evidence="18">
    <location>
        <begin position="15"/>
        <end position="407"/>
    </location>
</feature>
<dbReference type="EC" id="2.4.99.21" evidence="6"/>
<dbReference type="Gene3D" id="3.40.50.12610">
    <property type="match status" value="1"/>
</dbReference>
<comment type="cofactor">
    <cofactor evidence="2">
        <name>Mg(2+)</name>
        <dbReference type="ChEBI" id="CHEBI:18420"/>
    </cofactor>
</comment>
<dbReference type="PANTHER" id="PTHR13872">
    <property type="entry name" value="DOLICHYL-DIPHOSPHOOLIGOSACCHARIDE--PROTEIN GLYCOSYLTRANSFERASE SUBUNIT"/>
    <property type="match status" value="1"/>
</dbReference>
<dbReference type="AlphaFoldDB" id="A0A842YJY0"/>
<proteinExistence type="inferred from homology"/>
<feature type="transmembrane region" description="Helical" evidence="17">
    <location>
        <begin position="358"/>
        <end position="379"/>
    </location>
</feature>
<feature type="transmembrane region" description="Helical" evidence="17">
    <location>
        <begin position="92"/>
        <end position="110"/>
    </location>
</feature>
<dbReference type="RefSeq" id="WP_192961036.1">
    <property type="nucleotide sequence ID" value="NZ_QKOF01000001.1"/>
</dbReference>
<protein>
    <recommendedName>
        <fullName evidence="6">dolichyl-phosphooligosaccharide-protein glycotransferase</fullName>
        <ecNumber evidence="6">2.4.99.21</ecNumber>
    </recommendedName>
    <alternativeName>
        <fullName evidence="15">Oligosaccharyl transferase</fullName>
    </alternativeName>
</protein>
<dbReference type="PANTHER" id="PTHR13872:SF1">
    <property type="entry name" value="DOLICHYL-DIPHOSPHOOLIGOSACCHARIDE--PROTEIN GLYCOSYLTRANSFERASE SUBUNIT STT3B"/>
    <property type="match status" value="1"/>
</dbReference>
<dbReference type="InterPro" id="IPR048307">
    <property type="entry name" value="STT3_N"/>
</dbReference>
<evidence type="ECO:0000313" key="20">
    <source>
        <dbReference type="Proteomes" id="UP000646659"/>
    </source>
</evidence>
<dbReference type="UniPathway" id="UPA00378"/>
<keyword evidence="13 17" id="KW-0472">Membrane</keyword>
<dbReference type="Proteomes" id="UP000646659">
    <property type="component" value="Unassembled WGS sequence"/>
</dbReference>
<comment type="cofactor">
    <cofactor evidence="1">
        <name>Mn(2+)</name>
        <dbReference type="ChEBI" id="CHEBI:29035"/>
    </cofactor>
</comment>
<dbReference type="InterPro" id="IPR003674">
    <property type="entry name" value="Oligo_trans_STT3"/>
</dbReference>
<evidence type="ECO:0000256" key="12">
    <source>
        <dbReference type="ARBA" id="ARBA00022989"/>
    </source>
</evidence>
<evidence type="ECO:0000313" key="19">
    <source>
        <dbReference type="EMBL" id="MBE2899227.1"/>
    </source>
</evidence>
<evidence type="ECO:0000256" key="9">
    <source>
        <dbReference type="ARBA" id="ARBA00022692"/>
    </source>
</evidence>
<keyword evidence="11" id="KW-0460">Magnesium</keyword>